<evidence type="ECO:0000313" key="2">
    <source>
        <dbReference type="Proteomes" id="UP000277437"/>
    </source>
</evidence>
<accession>A0AAX3G1Y4</accession>
<dbReference type="EMBL" id="LR134334">
    <property type="protein sequence ID" value="VEF76738.1"/>
    <property type="molecule type" value="Genomic_DNA"/>
</dbReference>
<organism evidence="1 2">
    <name type="scientific">Pseudomonas chlororaphis</name>
    <dbReference type="NCBI Taxonomy" id="587753"/>
    <lineage>
        <taxon>Bacteria</taxon>
        <taxon>Pseudomonadati</taxon>
        <taxon>Pseudomonadota</taxon>
        <taxon>Gammaproteobacteria</taxon>
        <taxon>Pseudomonadales</taxon>
        <taxon>Pseudomonadaceae</taxon>
        <taxon>Pseudomonas</taxon>
    </lineage>
</organism>
<proteinExistence type="predicted"/>
<dbReference type="Proteomes" id="UP000277437">
    <property type="component" value="Chromosome"/>
</dbReference>
<evidence type="ECO:0000313" key="1">
    <source>
        <dbReference type="EMBL" id="VEF76738.1"/>
    </source>
</evidence>
<dbReference type="AlphaFoldDB" id="A0AAX3G1Y4"/>
<name>A0AAX3G1Y4_9PSED</name>
<sequence length="35" mass="4011">MHVEWLRTALKNLDDEATYIAQDILRPPQNSSTPS</sequence>
<protein>
    <submittedName>
        <fullName evidence="1">Plasmid stabilization system family protein</fullName>
    </submittedName>
</protein>
<gene>
    <name evidence="1" type="ORF">NCTC7357_05115</name>
</gene>
<reference evidence="1 2" key="1">
    <citation type="submission" date="2018-12" db="EMBL/GenBank/DDBJ databases">
        <authorList>
            <consortium name="Pathogen Informatics"/>
        </authorList>
    </citation>
    <scope>NUCLEOTIDE SEQUENCE [LARGE SCALE GENOMIC DNA]</scope>
    <source>
        <strain evidence="1 2">NCTC7357</strain>
    </source>
</reference>